<dbReference type="PANTHER" id="PTHR43364:SF4">
    <property type="entry name" value="NAD(P)-LINKED OXIDOREDUCTASE SUPERFAMILY PROTEIN"/>
    <property type="match status" value="1"/>
</dbReference>
<feature type="domain" description="NADP-dependent oxidoreductase" evidence="2">
    <location>
        <begin position="15"/>
        <end position="303"/>
    </location>
</feature>
<protein>
    <recommendedName>
        <fullName evidence="2">NADP-dependent oxidoreductase domain-containing protein</fullName>
    </recommendedName>
</protein>
<evidence type="ECO:0000313" key="3">
    <source>
        <dbReference type="EMBL" id="SVA49808.1"/>
    </source>
</evidence>
<dbReference type="PANTHER" id="PTHR43364">
    <property type="entry name" value="NADH-SPECIFIC METHYLGLYOXAL REDUCTASE-RELATED"/>
    <property type="match status" value="1"/>
</dbReference>
<dbReference type="InterPro" id="IPR036812">
    <property type="entry name" value="NAD(P)_OxRdtase_dom_sf"/>
</dbReference>
<evidence type="ECO:0000256" key="1">
    <source>
        <dbReference type="ARBA" id="ARBA00023002"/>
    </source>
</evidence>
<organism evidence="3">
    <name type="scientific">marine metagenome</name>
    <dbReference type="NCBI Taxonomy" id="408172"/>
    <lineage>
        <taxon>unclassified sequences</taxon>
        <taxon>metagenomes</taxon>
        <taxon>ecological metagenomes</taxon>
    </lineage>
</organism>
<name>A0A381WCP8_9ZZZZ</name>
<dbReference type="GO" id="GO:0005829">
    <property type="term" value="C:cytosol"/>
    <property type="evidence" value="ECO:0007669"/>
    <property type="project" value="TreeGrafter"/>
</dbReference>
<dbReference type="Gene3D" id="3.20.20.100">
    <property type="entry name" value="NADP-dependent oxidoreductase domain"/>
    <property type="match status" value="1"/>
</dbReference>
<proteinExistence type="predicted"/>
<dbReference type="Pfam" id="PF00248">
    <property type="entry name" value="Aldo_ket_red"/>
    <property type="match status" value="1"/>
</dbReference>
<dbReference type="AlphaFoldDB" id="A0A381WCP8"/>
<dbReference type="EMBL" id="UINC01011269">
    <property type="protein sequence ID" value="SVA49808.1"/>
    <property type="molecule type" value="Genomic_DNA"/>
</dbReference>
<gene>
    <name evidence="3" type="ORF">METZ01_LOCUS102662</name>
</gene>
<accession>A0A381WCP8</accession>
<dbReference type="SUPFAM" id="SSF51430">
    <property type="entry name" value="NAD(P)-linked oxidoreductase"/>
    <property type="match status" value="1"/>
</dbReference>
<sequence length="309" mass="34367">MELRTIANTKLSVSPLCLGTMTFGAPVGEKEAIKIVHHSLEKGLNFFDTANMYEGYNRYLGSPGGVAEKILGKALKGKYESCVVATKVGMKIGPNQADQGLSRKHIIRECERSLKRLGIDRIDLYYMHKPDPGVSMEESIEAFDLLVQEGKIKYWGLSNFDAEKTKAVLHFCDANQKPRPVANQPAYSLLNRGIEKDLLPLCKKNNLSVFPYQVLQGGVLTGKYADTESPPKRSRADLKPEWLPQLNNKQMLEQLKILVKQAKEKNRSILEHTLIETLKTNAICSLIVGVTNTDQINQIIGILSKASGN</sequence>
<dbReference type="InterPro" id="IPR023210">
    <property type="entry name" value="NADP_OxRdtase_dom"/>
</dbReference>
<keyword evidence="1" id="KW-0560">Oxidoreductase</keyword>
<reference evidence="3" key="1">
    <citation type="submission" date="2018-05" db="EMBL/GenBank/DDBJ databases">
        <authorList>
            <person name="Lanie J.A."/>
            <person name="Ng W.-L."/>
            <person name="Kazmierczak K.M."/>
            <person name="Andrzejewski T.M."/>
            <person name="Davidsen T.M."/>
            <person name="Wayne K.J."/>
            <person name="Tettelin H."/>
            <person name="Glass J.I."/>
            <person name="Rusch D."/>
            <person name="Podicherti R."/>
            <person name="Tsui H.-C.T."/>
            <person name="Winkler M.E."/>
        </authorList>
    </citation>
    <scope>NUCLEOTIDE SEQUENCE</scope>
</reference>
<evidence type="ECO:0000259" key="2">
    <source>
        <dbReference type="Pfam" id="PF00248"/>
    </source>
</evidence>
<dbReference type="InterPro" id="IPR050523">
    <property type="entry name" value="AKR_Detox_Biosynth"/>
</dbReference>
<dbReference type="GO" id="GO:0016491">
    <property type="term" value="F:oxidoreductase activity"/>
    <property type="evidence" value="ECO:0007669"/>
    <property type="project" value="UniProtKB-KW"/>
</dbReference>